<proteinExistence type="predicted"/>
<dbReference type="Pfam" id="PF00530">
    <property type="entry name" value="SRCR"/>
    <property type="match status" value="3"/>
</dbReference>
<dbReference type="Ensembl" id="ENSPNAT00000013403.2">
    <property type="protein sequence ID" value="ENSPNAP00000000692.2"/>
    <property type="gene ID" value="ENSPNAG00000007676.2"/>
</dbReference>
<accession>A0A3B4BLL1</accession>
<evidence type="ECO:0000256" key="6">
    <source>
        <dbReference type="ARBA" id="ARBA00023180"/>
    </source>
</evidence>
<feature type="chain" id="PRO_5043332792" description="SRCR domain-containing protein" evidence="8">
    <location>
        <begin position="17"/>
        <end position="327"/>
    </location>
</feature>
<dbReference type="InterPro" id="IPR001190">
    <property type="entry name" value="SRCR"/>
</dbReference>
<dbReference type="PANTHER" id="PTHR19331">
    <property type="entry name" value="SCAVENGER RECEPTOR DOMAIN-CONTAINING"/>
    <property type="match status" value="1"/>
</dbReference>
<dbReference type="PANTHER" id="PTHR19331:SF22">
    <property type="entry name" value="DELETED IN MALIGNANT BRAIN TUMORS 1 PROTEIN"/>
    <property type="match status" value="1"/>
</dbReference>
<evidence type="ECO:0000256" key="7">
    <source>
        <dbReference type="PROSITE-ProRule" id="PRU00196"/>
    </source>
</evidence>
<dbReference type="AlphaFoldDB" id="A0A3B4BLL1"/>
<evidence type="ECO:0000256" key="2">
    <source>
        <dbReference type="ARBA" id="ARBA00022525"/>
    </source>
</evidence>
<dbReference type="FunFam" id="3.10.250.10:FF:000004">
    <property type="entry name" value="Scavenger receptor cysteine-rich type 1 protein M130"/>
    <property type="match status" value="1"/>
</dbReference>
<feature type="disulfide bond" evidence="7">
    <location>
        <begin position="88"/>
        <end position="98"/>
    </location>
</feature>
<keyword evidence="11" id="KW-1185">Reference proteome</keyword>
<evidence type="ECO:0000256" key="1">
    <source>
        <dbReference type="ARBA" id="ARBA00004613"/>
    </source>
</evidence>
<evidence type="ECO:0000313" key="10">
    <source>
        <dbReference type="Ensembl" id="ENSPNAP00000000692.2"/>
    </source>
</evidence>
<dbReference type="GeneTree" id="ENSGT00940000163299"/>
<evidence type="ECO:0000313" key="11">
    <source>
        <dbReference type="Proteomes" id="UP001501920"/>
    </source>
</evidence>
<name>A0A3B4BLL1_PYGNA</name>
<feature type="domain" description="SRCR" evidence="9">
    <location>
        <begin position="226"/>
        <end position="320"/>
    </location>
</feature>
<reference evidence="10" key="2">
    <citation type="submission" date="2025-08" db="UniProtKB">
        <authorList>
            <consortium name="Ensembl"/>
        </authorList>
    </citation>
    <scope>IDENTIFICATION</scope>
</reference>
<feature type="signal peptide" evidence="8">
    <location>
        <begin position="1"/>
        <end position="16"/>
    </location>
</feature>
<feature type="domain" description="SRCR" evidence="9">
    <location>
        <begin position="19"/>
        <end position="119"/>
    </location>
</feature>
<dbReference type="FunFam" id="3.10.250.10:FF:000013">
    <property type="entry name" value="CD163 molecule like 1"/>
    <property type="match status" value="1"/>
</dbReference>
<feature type="disulfide bond" evidence="7">
    <location>
        <begin position="293"/>
        <end position="303"/>
    </location>
</feature>
<keyword evidence="5 7" id="KW-1015">Disulfide bond</keyword>
<evidence type="ECO:0000256" key="8">
    <source>
        <dbReference type="SAM" id="SignalP"/>
    </source>
</evidence>
<keyword evidence="3 8" id="KW-0732">Signal</keyword>
<protein>
    <recommendedName>
        <fullName evidence="9">SRCR domain-containing protein</fullName>
    </recommendedName>
</protein>
<evidence type="ECO:0000256" key="5">
    <source>
        <dbReference type="ARBA" id="ARBA00023157"/>
    </source>
</evidence>
<comment type="subcellular location">
    <subcellularLocation>
        <location evidence="1">Secreted</location>
    </subcellularLocation>
</comment>
<evidence type="ECO:0000256" key="4">
    <source>
        <dbReference type="ARBA" id="ARBA00022737"/>
    </source>
</evidence>
<dbReference type="Gene3D" id="3.10.250.10">
    <property type="entry name" value="SRCR-like domain"/>
    <property type="match status" value="3"/>
</dbReference>
<keyword evidence="2" id="KW-0964">Secreted</keyword>
<evidence type="ECO:0000256" key="3">
    <source>
        <dbReference type="ARBA" id="ARBA00022729"/>
    </source>
</evidence>
<dbReference type="SMART" id="SM00202">
    <property type="entry name" value="SR"/>
    <property type="match status" value="3"/>
</dbReference>
<reference evidence="10 11" key="1">
    <citation type="submission" date="2020-10" db="EMBL/GenBank/DDBJ databases">
        <title>Pygocentrus nattereri (red-bellied piranha) genome, fPygNat1, primary haplotype.</title>
        <authorList>
            <person name="Myers G."/>
            <person name="Meyer A."/>
            <person name="Karagic N."/>
            <person name="Pippel M."/>
            <person name="Winkler S."/>
            <person name="Tracey A."/>
            <person name="Wood J."/>
            <person name="Formenti G."/>
            <person name="Howe K."/>
            <person name="Fedrigo O."/>
            <person name="Jarvis E.D."/>
        </authorList>
    </citation>
    <scope>NUCLEOTIDE SEQUENCE [LARGE SCALE GENOMIC DNA]</scope>
</reference>
<reference evidence="10" key="3">
    <citation type="submission" date="2025-09" db="UniProtKB">
        <authorList>
            <consortium name="Ensembl"/>
        </authorList>
    </citation>
    <scope>IDENTIFICATION</scope>
</reference>
<evidence type="ECO:0000259" key="9">
    <source>
        <dbReference type="PROSITE" id="PS50287"/>
    </source>
</evidence>
<organism evidence="10 11">
    <name type="scientific">Pygocentrus nattereri</name>
    <name type="common">Red-bellied piranha</name>
    <dbReference type="NCBI Taxonomy" id="42514"/>
    <lineage>
        <taxon>Eukaryota</taxon>
        <taxon>Metazoa</taxon>
        <taxon>Chordata</taxon>
        <taxon>Craniata</taxon>
        <taxon>Vertebrata</taxon>
        <taxon>Euteleostomi</taxon>
        <taxon>Actinopterygii</taxon>
        <taxon>Neopterygii</taxon>
        <taxon>Teleostei</taxon>
        <taxon>Ostariophysi</taxon>
        <taxon>Characiformes</taxon>
        <taxon>Characoidei</taxon>
        <taxon>Pygocentrus</taxon>
    </lineage>
</organism>
<dbReference type="InterPro" id="IPR036772">
    <property type="entry name" value="SRCR-like_dom_sf"/>
</dbReference>
<dbReference type="PROSITE" id="PS50287">
    <property type="entry name" value="SRCR_2"/>
    <property type="match status" value="3"/>
</dbReference>
<sequence length="327" mass="35423">MLPAAILIIICSTADLSEVRLVDSDGLCSGIPEDLHERKWFKLSSNHIEYRAVGLLCRELNCGDVISATFRSNFRDKHGDQPVIDLDCEGSKSAFSECKKYSSFIHPDYLNISVMVSCSDSVRLVDGAGCCSGRVEVKSHQSWTSVCEADFDWQDAEVVCRELDCGTPLTLQGALSGDGKHPFGTNQFQCKGSENRLLTCSTSDKEEYTCTSGSAVELTCSGPDHVRLVGGSGRCAGMLEMFHSGEWRGVTADRWSMRDAAVVCRQLGCGSAVKSPMIVSGGDETGWGFHIACFGSESTVKECTILYSSKIRFPVGVVCSGISKNEK</sequence>
<dbReference type="SUPFAM" id="SSF56487">
    <property type="entry name" value="SRCR-like"/>
    <property type="match status" value="3"/>
</dbReference>
<keyword evidence="4" id="KW-0677">Repeat</keyword>
<dbReference type="PRINTS" id="PR00258">
    <property type="entry name" value="SPERACTRCPTR"/>
</dbReference>
<feature type="disulfide bond" evidence="7">
    <location>
        <begin position="190"/>
        <end position="200"/>
    </location>
</feature>
<keyword evidence="6" id="KW-0325">Glycoprotein</keyword>
<dbReference type="Proteomes" id="UP001501920">
    <property type="component" value="Chromosome 22"/>
</dbReference>
<dbReference type="GO" id="GO:0016020">
    <property type="term" value="C:membrane"/>
    <property type="evidence" value="ECO:0007669"/>
    <property type="project" value="InterPro"/>
</dbReference>
<feature type="disulfide bond" evidence="7">
    <location>
        <begin position="57"/>
        <end position="118"/>
    </location>
</feature>
<comment type="caution">
    <text evidence="7">Lacks conserved residue(s) required for the propagation of feature annotation.</text>
</comment>
<feature type="domain" description="SRCR" evidence="9">
    <location>
        <begin position="122"/>
        <end position="221"/>
    </location>
</feature>